<feature type="region of interest" description="Disordered" evidence="2">
    <location>
        <begin position="195"/>
        <end position="238"/>
    </location>
</feature>
<feature type="compositionally biased region" description="Basic residues" evidence="2">
    <location>
        <begin position="229"/>
        <end position="238"/>
    </location>
</feature>
<reference evidence="3 4" key="1">
    <citation type="submission" date="2019-03" db="EMBL/GenBank/DDBJ databases">
        <title>Draft genome sequence of Xylaria hypoxylon DSM 108379, a ubiquitous saprotrophic-parasitic fungi on hardwood.</title>
        <authorList>
            <person name="Buettner E."/>
            <person name="Leonhardt S."/>
            <person name="Gebauer A.M."/>
            <person name="Liers C."/>
            <person name="Hofrichter M."/>
            <person name="Kellner H."/>
        </authorList>
    </citation>
    <scope>NUCLEOTIDE SEQUENCE [LARGE SCALE GENOMIC DNA]</scope>
    <source>
        <strain evidence="3 4">DSM 108379</strain>
    </source>
</reference>
<feature type="compositionally biased region" description="Basic and acidic residues" evidence="2">
    <location>
        <begin position="200"/>
        <end position="228"/>
    </location>
</feature>
<organism evidence="3 4">
    <name type="scientific">Xylaria hypoxylon</name>
    <dbReference type="NCBI Taxonomy" id="37992"/>
    <lineage>
        <taxon>Eukaryota</taxon>
        <taxon>Fungi</taxon>
        <taxon>Dikarya</taxon>
        <taxon>Ascomycota</taxon>
        <taxon>Pezizomycotina</taxon>
        <taxon>Sordariomycetes</taxon>
        <taxon>Xylariomycetidae</taxon>
        <taxon>Xylariales</taxon>
        <taxon>Xylariaceae</taxon>
        <taxon>Xylaria</taxon>
    </lineage>
</organism>
<name>A0A4Z0YU71_9PEZI</name>
<protein>
    <submittedName>
        <fullName evidence="3">Uncharacterized protein</fullName>
    </submittedName>
</protein>
<proteinExistence type="predicted"/>
<gene>
    <name evidence="3" type="ORF">E0Z10_g837</name>
</gene>
<keyword evidence="4" id="KW-1185">Reference proteome</keyword>
<comment type="caution">
    <text evidence="3">The sequence shown here is derived from an EMBL/GenBank/DDBJ whole genome shotgun (WGS) entry which is preliminary data.</text>
</comment>
<evidence type="ECO:0000256" key="1">
    <source>
        <dbReference type="SAM" id="Coils"/>
    </source>
</evidence>
<evidence type="ECO:0000256" key="2">
    <source>
        <dbReference type="SAM" id="MobiDB-lite"/>
    </source>
</evidence>
<sequence length="238" mass="26617">MAEEEAVKEAEKFAPYLDPEEWDMAAVAKFISSGAKYAVTNKNGDGFVQIIANEEGHPAASEDFSLDVQTRPGFHKLFYEDQPLSQRYEAILLAFDCMIYEQSVKNKNECEETLANVEKTLQRCKQELAPPASPLLSTSRMNGGIRGLFHSFAIKFLPTTDLWRNLCIIDGLECSVCADSKQNFSSPLPIIPSPILGKVNETKGDKGDNRTDNEKQGTKANYKGEKKMAFKNRKPRVK</sequence>
<dbReference type="EMBL" id="SKBN01000008">
    <property type="protein sequence ID" value="TGJ87949.1"/>
    <property type="molecule type" value="Genomic_DNA"/>
</dbReference>
<keyword evidence="1" id="KW-0175">Coiled coil</keyword>
<evidence type="ECO:0000313" key="3">
    <source>
        <dbReference type="EMBL" id="TGJ87949.1"/>
    </source>
</evidence>
<evidence type="ECO:0000313" key="4">
    <source>
        <dbReference type="Proteomes" id="UP000297716"/>
    </source>
</evidence>
<accession>A0A4Z0YU71</accession>
<feature type="coiled-coil region" evidence="1">
    <location>
        <begin position="100"/>
        <end position="127"/>
    </location>
</feature>
<dbReference type="Proteomes" id="UP000297716">
    <property type="component" value="Unassembled WGS sequence"/>
</dbReference>
<dbReference type="AlphaFoldDB" id="A0A4Z0YU71"/>